<reference evidence="1" key="1">
    <citation type="journal article" date="2014" name="Int. J. Syst. Evol. Microbiol.">
        <title>Complete genome sequence of Corynebacterium casei LMG S-19264T (=DSM 44701T), isolated from a smear-ripened cheese.</title>
        <authorList>
            <consortium name="US DOE Joint Genome Institute (JGI-PGF)"/>
            <person name="Walter F."/>
            <person name="Albersmeier A."/>
            <person name="Kalinowski J."/>
            <person name="Ruckert C."/>
        </authorList>
    </citation>
    <scope>NUCLEOTIDE SEQUENCE</scope>
    <source>
        <strain evidence="1">CGMCC 1.10749</strain>
    </source>
</reference>
<evidence type="ECO:0000313" key="1">
    <source>
        <dbReference type="EMBL" id="GGB74248.1"/>
    </source>
</evidence>
<name>A0A8H9FRJ9_9MICO</name>
<comment type="caution">
    <text evidence="1">The sequence shown here is derived from an EMBL/GenBank/DDBJ whole genome shotgun (WGS) entry which is preliminary data.</text>
</comment>
<gene>
    <name evidence="1" type="ORF">GCM10011314_12150</name>
</gene>
<dbReference type="AlphaFoldDB" id="A0A8H9FRJ9"/>
<organism evidence="1 2">
    <name type="scientific">Knoellia flava</name>
    <dbReference type="NCBI Taxonomy" id="913969"/>
    <lineage>
        <taxon>Bacteria</taxon>
        <taxon>Bacillati</taxon>
        <taxon>Actinomycetota</taxon>
        <taxon>Actinomycetes</taxon>
        <taxon>Micrococcales</taxon>
        <taxon>Intrasporangiaceae</taxon>
        <taxon>Knoellia</taxon>
    </lineage>
</organism>
<reference evidence="1" key="2">
    <citation type="submission" date="2020-09" db="EMBL/GenBank/DDBJ databases">
        <authorList>
            <person name="Sun Q."/>
            <person name="Zhou Y."/>
        </authorList>
    </citation>
    <scope>NUCLEOTIDE SEQUENCE</scope>
    <source>
        <strain evidence="1">CGMCC 1.10749</strain>
    </source>
</reference>
<dbReference type="Proteomes" id="UP000628079">
    <property type="component" value="Unassembled WGS sequence"/>
</dbReference>
<dbReference type="EMBL" id="BMEA01000001">
    <property type="protein sequence ID" value="GGB74248.1"/>
    <property type="molecule type" value="Genomic_DNA"/>
</dbReference>
<protein>
    <submittedName>
        <fullName evidence="1">Uncharacterized protein</fullName>
    </submittedName>
</protein>
<sequence length="82" mass="9269">MVSERGFYTWREAPAALRERGEQGWYVSGMQGVRINEDGGVQDDPEWALADDLEIEDAIAALDAWPHDENFGVYIDLTRSPI</sequence>
<accession>A0A8H9FRJ9</accession>
<evidence type="ECO:0000313" key="2">
    <source>
        <dbReference type="Proteomes" id="UP000628079"/>
    </source>
</evidence>
<proteinExistence type="predicted"/>